<feature type="non-terminal residue" evidence="1">
    <location>
        <position position="34"/>
    </location>
</feature>
<dbReference type="Proteomes" id="UP000681720">
    <property type="component" value="Unassembled WGS sequence"/>
</dbReference>
<comment type="caution">
    <text evidence="1">The sequence shown here is derived from an EMBL/GenBank/DDBJ whole genome shotgun (WGS) entry which is preliminary data.</text>
</comment>
<sequence length="34" mass="3929">MLSVIRDIYILNGEGFLFVFDVTDTESYTDLNDI</sequence>
<name>A0A8S2S2C4_9BILA</name>
<dbReference type="EMBL" id="CAJOBJ010017601">
    <property type="protein sequence ID" value="CAF4193601.1"/>
    <property type="molecule type" value="Genomic_DNA"/>
</dbReference>
<organism evidence="1 2">
    <name type="scientific">Rotaria magnacalcarata</name>
    <dbReference type="NCBI Taxonomy" id="392030"/>
    <lineage>
        <taxon>Eukaryota</taxon>
        <taxon>Metazoa</taxon>
        <taxon>Spiralia</taxon>
        <taxon>Gnathifera</taxon>
        <taxon>Rotifera</taxon>
        <taxon>Eurotatoria</taxon>
        <taxon>Bdelloidea</taxon>
        <taxon>Philodinida</taxon>
        <taxon>Philodinidae</taxon>
        <taxon>Rotaria</taxon>
    </lineage>
</organism>
<evidence type="ECO:0000313" key="2">
    <source>
        <dbReference type="Proteomes" id="UP000681720"/>
    </source>
</evidence>
<proteinExistence type="predicted"/>
<gene>
    <name evidence="1" type="ORF">GIL414_LOCUS21316</name>
</gene>
<evidence type="ECO:0000313" key="1">
    <source>
        <dbReference type="EMBL" id="CAF4193601.1"/>
    </source>
</evidence>
<dbReference type="AlphaFoldDB" id="A0A8S2S2C4"/>
<reference evidence="1" key="1">
    <citation type="submission" date="2021-02" db="EMBL/GenBank/DDBJ databases">
        <authorList>
            <person name="Nowell W R."/>
        </authorList>
    </citation>
    <scope>NUCLEOTIDE SEQUENCE</scope>
</reference>
<accession>A0A8S2S2C4</accession>
<protein>
    <submittedName>
        <fullName evidence="1">Uncharacterized protein</fullName>
    </submittedName>
</protein>